<comment type="similarity">
    <text evidence="1">Belongs to the neutral sphingomyelinase family.</text>
</comment>
<dbReference type="GO" id="GO:0005576">
    <property type="term" value="C:extracellular region"/>
    <property type="evidence" value="ECO:0007669"/>
    <property type="project" value="InterPro"/>
</dbReference>
<keyword evidence="4" id="KW-0175">Coiled coil</keyword>
<dbReference type="GO" id="GO:0004767">
    <property type="term" value="F:sphingomyelin phosphodiesterase activity"/>
    <property type="evidence" value="ECO:0007669"/>
    <property type="project" value="UniProtKB-EC"/>
</dbReference>
<dbReference type="EMBL" id="CAJNNW010029512">
    <property type="protein sequence ID" value="CAE8700523.1"/>
    <property type="molecule type" value="Genomic_DNA"/>
</dbReference>
<evidence type="ECO:0000256" key="2">
    <source>
        <dbReference type="ARBA" id="ARBA00012369"/>
    </source>
</evidence>
<evidence type="ECO:0000256" key="1">
    <source>
        <dbReference type="ARBA" id="ARBA00006335"/>
    </source>
</evidence>
<feature type="compositionally biased region" description="Low complexity" evidence="5">
    <location>
        <begin position="844"/>
        <end position="861"/>
    </location>
</feature>
<organism evidence="7 8">
    <name type="scientific">Polarella glacialis</name>
    <name type="common">Dinoflagellate</name>
    <dbReference type="NCBI Taxonomy" id="89957"/>
    <lineage>
        <taxon>Eukaryota</taxon>
        <taxon>Sar</taxon>
        <taxon>Alveolata</taxon>
        <taxon>Dinophyceae</taxon>
        <taxon>Suessiales</taxon>
        <taxon>Suessiaceae</taxon>
        <taxon>Polarella</taxon>
    </lineage>
</organism>
<feature type="compositionally biased region" description="Basic and acidic residues" evidence="5">
    <location>
        <begin position="919"/>
        <end position="929"/>
    </location>
</feature>
<dbReference type="InterPro" id="IPR038772">
    <property type="entry name" value="Sph/SMPD2-like"/>
</dbReference>
<dbReference type="Gene3D" id="3.60.10.10">
    <property type="entry name" value="Endonuclease/exonuclease/phosphatase"/>
    <property type="match status" value="1"/>
</dbReference>
<protein>
    <recommendedName>
        <fullName evidence="2">sphingomyelin phosphodiesterase</fullName>
        <ecNumber evidence="2">3.1.4.12</ecNumber>
    </recommendedName>
</protein>
<dbReference type="InterPro" id="IPR036691">
    <property type="entry name" value="Endo/exonu/phosph_ase_sf"/>
</dbReference>
<feature type="compositionally biased region" description="Low complexity" evidence="5">
    <location>
        <begin position="748"/>
        <end position="781"/>
    </location>
</feature>
<dbReference type="CDD" id="cd09078">
    <property type="entry name" value="nSMase"/>
    <property type="match status" value="1"/>
</dbReference>
<dbReference type="InterPro" id="IPR005135">
    <property type="entry name" value="Endo/exonuclease/phosphatase"/>
</dbReference>
<comment type="caution">
    <text evidence="7">The sequence shown here is derived from an EMBL/GenBank/DDBJ whole genome shotgun (WGS) entry which is preliminary data.</text>
</comment>
<evidence type="ECO:0000256" key="3">
    <source>
        <dbReference type="ARBA" id="ARBA00022801"/>
    </source>
</evidence>
<name>A0A813KCB0_POLGL</name>
<evidence type="ECO:0000256" key="4">
    <source>
        <dbReference type="SAM" id="Coils"/>
    </source>
</evidence>
<evidence type="ECO:0000259" key="6">
    <source>
        <dbReference type="Pfam" id="PF03372"/>
    </source>
</evidence>
<gene>
    <name evidence="7" type="ORF">PGLA2088_LOCUS31658</name>
</gene>
<dbReference type="Proteomes" id="UP000626109">
    <property type="component" value="Unassembled WGS sequence"/>
</dbReference>
<feature type="compositionally biased region" description="Low complexity" evidence="5">
    <location>
        <begin position="874"/>
        <end position="917"/>
    </location>
</feature>
<dbReference type="SUPFAM" id="SSF56219">
    <property type="entry name" value="DNase I-like"/>
    <property type="match status" value="1"/>
</dbReference>
<dbReference type="AlphaFoldDB" id="A0A813KCB0"/>
<evidence type="ECO:0000313" key="8">
    <source>
        <dbReference type="Proteomes" id="UP000626109"/>
    </source>
</evidence>
<dbReference type="EC" id="3.1.4.12" evidence="2"/>
<dbReference type="Pfam" id="PF03372">
    <property type="entry name" value="Exo_endo_phos"/>
    <property type="match status" value="1"/>
</dbReference>
<dbReference type="PANTHER" id="PTHR16320">
    <property type="entry name" value="SPHINGOMYELINASE FAMILY MEMBER"/>
    <property type="match status" value="1"/>
</dbReference>
<feature type="compositionally biased region" description="Low complexity" evidence="5">
    <location>
        <begin position="980"/>
        <end position="1002"/>
    </location>
</feature>
<feature type="coiled-coil region" evidence="4">
    <location>
        <begin position="95"/>
        <end position="126"/>
    </location>
</feature>
<reference evidence="7" key="1">
    <citation type="submission" date="2021-02" db="EMBL/GenBank/DDBJ databases">
        <authorList>
            <person name="Dougan E. K."/>
            <person name="Rhodes N."/>
            <person name="Thang M."/>
            <person name="Chan C."/>
        </authorList>
    </citation>
    <scope>NUCLEOTIDE SEQUENCE</scope>
</reference>
<keyword evidence="3" id="KW-0378">Hydrolase</keyword>
<accession>A0A813KCB0</accession>
<dbReference type="GO" id="GO:0005737">
    <property type="term" value="C:cytoplasm"/>
    <property type="evidence" value="ECO:0007669"/>
    <property type="project" value="TreeGrafter"/>
</dbReference>
<feature type="domain" description="Endonuclease/exonuclease/phosphatase" evidence="6">
    <location>
        <begin position="376"/>
        <end position="630"/>
    </location>
</feature>
<feature type="region of interest" description="Disordered" evidence="5">
    <location>
        <begin position="732"/>
        <end position="1002"/>
    </location>
</feature>
<dbReference type="PANTHER" id="PTHR16320:SF1">
    <property type="entry name" value="SPHINGOMYELINASE DDB_G0288017"/>
    <property type="match status" value="1"/>
</dbReference>
<feature type="compositionally biased region" description="Low complexity" evidence="5">
    <location>
        <begin position="823"/>
        <end position="836"/>
    </location>
</feature>
<sequence length="1002" mass="110536">MVGRLQQRGDEAASFLAAATAAAAERERVDSASADAAGRLRSKVLSTLSCKEAEQLLDGNFRINDEVCTSLRLAWDSAVRLDCQLGEADRPWEERNKWLQELARERAELEQLKAELEAELLCAKLEVQTACASSMGFQALKFAAVLETNCQFRERCATLVQQLEAVVHSARQGLRRLGERPDVRPESEAAGMARRWRMEFDSARDVTAAMLTSLRHPEASVALAASSLEQAIDHNWRFVLELVGLFERVINSGDAGASSFSTDAEVQTEAEHLRDRLEEVLPQLLECKLSVQDAAAKSQPQDTDLARASMLAAQAGQAEAWKFLTTHNIDLSNVVPTKFAEEMLPHPAAFGPAAMRDAISEAAAEGGLYPPVIRALTYNIFLRAPAPQFTHNTDDDRKDERLCRFVEHLARFDLICLQEAFGAFSQRRDWLVSVAKRFGFQDSHRSSTNVRPRFIVDGGLLVLTRLPIVFKSSLTFEPGLHLDRFTAKGALYAKVQCGATGPFLHVCTTHLQSTYSAESLQQSQLVRHQQLMRLVEFLREQTDDVMSVEKGPQRKWPLLLCGTLNFNGRRGPMDGVHSAEYRAVHQLLRDQLGEVRDLLFDVCGSHPVTYADTRLTAGGEVPVERVLTNSSVYNSNTLKRQCLDYMFFFPNQNYTDDGLPSMASAPEPVVPATCQVEKFAVDRAKDVGAPVTQLSDHYGVEASFAVITSPAYASAARPEQRLRGPDHAVLRSASPEAEGNRDRPEQPQTNNGTATEQQQNNNNNNNHSNNNNNNTTTTATNCAEQGGEDEMRDQDGPPKLQPLQEQQQQEQEEPQEQQEQQDHQPQVQQEQQQQPQEKQEEQQQHQPQGQQGQDEQQLSKQSQDRATTSEEVRASSTSTTTATTPTTTTTMTPTPTTTAAATTLTPPTTTTKATTSEEALEHQELKQGRVEAAAVQEVSCEDGAPCEQQQQPHAPSEQEEPHGADGELQQGELQKDVAATDDAQPTTTTATTAAATTTTTTC</sequence>
<evidence type="ECO:0000256" key="5">
    <source>
        <dbReference type="SAM" id="MobiDB-lite"/>
    </source>
</evidence>
<evidence type="ECO:0000313" key="7">
    <source>
        <dbReference type="EMBL" id="CAE8700523.1"/>
    </source>
</evidence>
<proteinExistence type="inferred from homology"/>
<dbReference type="InterPro" id="IPR017766">
    <property type="entry name" value="Sphingomyelinase/PLipase_C"/>
</dbReference>